<reference evidence="7 8" key="1">
    <citation type="submission" date="2021-01" db="EMBL/GenBank/DDBJ databases">
        <title>Whole genome shotgun sequence of Cellulomonas phragmiteti NBRC 110785.</title>
        <authorList>
            <person name="Komaki H."/>
            <person name="Tamura T."/>
        </authorList>
    </citation>
    <scope>NUCLEOTIDE SEQUENCE [LARGE SCALE GENOMIC DNA]</scope>
    <source>
        <strain evidence="7 8">NBRC 110785</strain>
    </source>
</reference>
<dbReference type="PANTHER" id="PTHR23513">
    <property type="entry name" value="INTEGRAL MEMBRANE EFFLUX PROTEIN-RELATED"/>
    <property type="match status" value="1"/>
</dbReference>
<evidence type="ECO:0000313" key="8">
    <source>
        <dbReference type="Proteomes" id="UP000614741"/>
    </source>
</evidence>
<evidence type="ECO:0000256" key="6">
    <source>
        <dbReference type="SAM" id="Phobius"/>
    </source>
</evidence>
<evidence type="ECO:0000256" key="1">
    <source>
        <dbReference type="ARBA" id="ARBA00004651"/>
    </source>
</evidence>
<dbReference type="RefSeq" id="WP_203675859.1">
    <property type="nucleotide sequence ID" value="NZ_BONP01000030.1"/>
</dbReference>
<feature type="transmembrane region" description="Helical" evidence="6">
    <location>
        <begin position="380"/>
        <end position="400"/>
    </location>
</feature>
<feature type="transmembrane region" description="Helical" evidence="6">
    <location>
        <begin position="223"/>
        <end position="245"/>
    </location>
</feature>
<accession>A0ABQ4DQF8</accession>
<keyword evidence="8" id="KW-1185">Reference proteome</keyword>
<dbReference type="EMBL" id="BONP01000030">
    <property type="protein sequence ID" value="GIG41574.1"/>
    <property type="molecule type" value="Genomic_DNA"/>
</dbReference>
<evidence type="ECO:0000256" key="5">
    <source>
        <dbReference type="ARBA" id="ARBA00023136"/>
    </source>
</evidence>
<organism evidence="7 8">
    <name type="scientific">Cellulomonas phragmiteti</name>
    <dbReference type="NCBI Taxonomy" id="478780"/>
    <lineage>
        <taxon>Bacteria</taxon>
        <taxon>Bacillati</taxon>
        <taxon>Actinomycetota</taxon>
        <taxon>Actinomycetes</taxon>
        <taxon>Micrococcales</taxon>
        <taxon>Cellulomonadaceae</taxon>
        <taxon>Cellulomonas</taxon>
    </lineage>
</organism>
<dbReference type="Proteomes" id="UP000614741">
    <property type="component" value="Unassembled WGS sequence"/>
</dbReference>
<sequence>MRRALANPTYRRLFCAQVVALAGTGLATVALGLLAYDLAGGDAGVVLGTALALKMVAYVLVAPVATAVLARVHRRTVLVGADLVRLAAAAALPWVGDVWQVYLLVVVLQAASATFTPVFQSVVPDVLADEDDYTAALSLSRLAYDLEAVLAPVLAAALLLVVPFGSLFAGTAVGFAGSALLVAATVVPRVAPPGGAERPRGHVGRAVRRGTGLFVRVPALRPVLALDLAVAAAGAVVLVQTVVLVRSVLGRGDGTVALVLAVHGAGSMAAAVTLPPLLRRVGDRAVMLSGACVLTVATALLPLALRAGGPRTALLAVAGLWVAVGAGWSAVETPVGRMLRRHVPAPDLPAAFAAHFSLSHAFWLLTYPAVGWLGLAGLDVVALTMAAVAAVATAAGTLLWPRARPTTAPTVQVPVQVRP</sequence>
<feature type="transmembrane region" description="Helical" evidence="6">
    <location>
        <begin position="352"/>
        <end position="374"/>
    </location>
</feature>
<keyword evidence="2" id="KW-1003">Cell membrane</keyword>
<proteinExistence type="predicted"/>
<feature type="transmembrane region" description="Helical" evidence="6">
    <location>
        <begin position="142"/>
        <end position="162"/>
    </location>
</feature>
<feature type="transmembrane region" description="Helical" evidence="6">
    <location>
        <begin position="257"/>
        <end position="278"/>
    </location>
</feature>
<evidence type="ECO:0000256" key="2">
    <source>
        <dbReference type="ARBA" id="ARBA00022475"/>
    </source>
</evidence>
<feature type="transmembrane region" description="Helical" evidence="6">
    <location>
        <begin position="101"/>
        <end position="122"/>
    </location>
</feature>
<comment type="subcellular location">
    <subcellularLocation>
        <location evidence="1">Cell membrane</location>
        <topology evidence="1">Multi-pass membrane protein</topology>
    </subcellularLocation>
</comment>
<dbReference type="CDD" id="cd06173">
    <property type="entry name" value="MFS_MefA_like"/>
    <property type="match status" value="1"/>
</dbReference>
<feature type="transmembrane region" description="Helical" evidence="6">
    <location>
        <begin position="45"/>
        <end position="70"/>
    </location>
</feature>
<protein>
    <submittedName>
        <fullName evidence="7">MFS transporter</fullName>
    </submittedName>
</protein>
<dbReference type="Gene3D" id="1.20.1250.20">
    <property type="entry name" value="MFS general substrate transporter like domains"/>
    <property type="match status" value="1"/>
</dbReference>
<keyword evidence="5 6" id="KW-0472">Membrane</keyword>
<evidence type="ECO:0000256" key="3">
    <source>
        <dbReference type="ARBA" id="ARBA00022692"/>
    </source>
</evidence>
<dbReference type="InterPro" id="IPR036259">
    <property type="entry name" value="MFS_trans_sf"/>
</dbReference>
<evidence type="ECO:0000313" key="7">
    <source>
        <dbReference type="EMBL" id="GIG41574.1"/>
    </source>
</evidence>
<comment type="caution">
    <text evidence="7">The sequence shown here is derived from an EMBL/GenBank/DDBJ whole genome shotgun (WGS) entry which is preliminary data.</text>
</comment>
<evidence type="ECO:0000256" key="4">
    <source>
        <dbReference type="ARBA" id="ARBA00022989"/>
    </source>
</evidence>
<keyword evidence="4 6" id="KW-1133">Transmembrane helix</keyword>
<name>A0ABQ4DQF8_9CELL</name>
<gene>
    <name evidence="7" type="ORF">Cph01nite_33360</name>
</gene>
<feature type="transmembrane region" description="Helical" evidence="6">
    <location>
        <begin position="285"/>
        <end position="305"/>
    </location>
</feature>
<dbReference type="PANTHER" id="PTHR23513:SF18">
    <property type="entry name" value="INTEGRAL MEMBRANE PROTEIN"/>
    <property type="match status" value="1"/>
</dbReference>
<feature type="transmembrane region" description="Helical" evidence="6">
    <location>
        <begin position="311"/>
        <end position="331"/>
    </location>
</feature>
<dbReference type="InterPro" id="IPR011701">
    <property type="entry name" value="MFS"/>
</dbReference>
<keyword evidence="3 6" id="KW-0812">Transmembrane</keyword>
<dbReference type="SUPFAM" id="SSF103473">
    <property type="entry name" value="MFS general substrate transporter"/>
    <property type="match status" value="1"/>
</dbReference>
<dbReference type="Pfam" id="PF07690">
    <property type="entry name" value="MFS_1"/>
    <property type="match status" value="1"/>
</dbReference>